<evidence type="ECO:0000256" key="2">
    <source>
        <dbReference type="ARBA" id="ARBA00009431"/>
    </source>
</evidence>
<evidence type="ECO:0000313" key="12">
    <source>
        <dbReference type="Proteomes" id="UP001162480"/>
    </source>
</evidence>
<dbReference type="AlphaFoldDB" id="A0AA36AZ70"/>
<keyword evidence="6 10" id="KW-0732">Signal</keyword>
<dbReference type="EC" id="3.4.16.-" evidence="10"/>
<gene>
    <name evidence="11" type="ORF">OCTVUL_1B013712</name>
</gene>
<dbReference type="Proteomes" id="UP001162480">
    <property type="component" value="Chromosome 6"/>
</dbReference>
<keyword evidence="5 10" id="KW-0645">Protease</keyword>
<dbReference type="EMBL" id="OX597819">
    <property type="protein sequence ID" value="CAI9724995.1"/>
    <property type="molecule type" value="Genomic_DNA"/>
</dbReference>
<dbReference type="PANTHER" id="PTHR11802:SF3">
    <property type="entry name" value="RETINOID-INDUCIBLE SERINE CARBOXYPEPTIDASE"/>
    <property type="match status" value="1"/>
</dbReference>
<evidence type="ECO:0000256" key="6">
    <source>
        <dbReference type="ARBA" id="ARBA00022729"/>
    </source>
</evidence>
<keyword evidence="7 10" id="KW-0378">Hydrolase</keyword>
<sequence>MSSAILKSFFFVLYLVGSTEAFLFDKVRNNTEWWGYVNVRPQAYMFYWMYEHVEPENRPLILWLQGGPGASSVGFGNFMEIGPLDINLQHRKYTWLTEASLLFIDNPVGSGFSYVTSDSALAKDVQTIAHDLITTLKTVLKKALFRKVPLYIFSESYGGKMASVFSLRLWKAIQNGELKCNFRGLAMGDSWIDPSKIVLSWAPFLHTMSLVDENGRALVNRYAEKVAGLAKLGQYADATRMWRATENVVANLTGGVNWYNILQWSPRATRDSYQNQEFIDTPQHIKDLFWTWTGPLQISKLSKLMNTVIRKKLGVIPSHVVWGSQAGRVFAAQVGEFMKAETKVVNELIRSSRLKVVVYSGQLDLIVATLGTEKWVDDLDIAMAFKNTKRRILVDPITQTVMGYKRSLKNFSFYWMLNAGHMIPSDNPTGALQMDPEIDRETEHEEFGKILDGLQVEDGDFTKQEIERATSNLKEGKQSGPDNIPPEVLKRCDLDDIILEFANKLLNDNVEPEQWSEIDLLLLPKTGNLSGQSVIHCSKNGQQDDT</sequence>
<evidence type="ECO:0000313" key="11">
    <source>
        <dbReference type="EMBL" id="CAI9724995.1"/>
    </source>
</evidence>
<dbReference type="GO" id="GO:0005576">
    <property type="term" value="C:extracellular region"/>
    <property type="evidence" value="ECO:0007669"/>
    <property type="project" value="UniProtKB-SubCell"/>
</dbReference>
<evidence type="ECO:0000256" key="1">
    <source>
        <dbReference type="ARBA" id="ARBA00004613"/>
    </source>
</evidence>
<evidence type="ECO:0000256" key="7">
    <source>
        <dbReference type="ARBA" id="ARBA00022801"/>
    </source>
</evidence>
<protein>
    <recommendedName>
        <fullName evidence="10">Carboxypeptidase</fullName>
        <ecNumber evidence="10">3.4.16.-</ecNumber>
    </recommendedName>
</protein>
<dbReference type="Pfam" id="PF00450">
    <property type="entry name" value="Peptidase_S10"/>
    <property type="match status" value="1"/>
</dbReference>
<dbReference type="PRINTS" id="PR00724">
    <property type="entry name" value="CRBOXYPTASEC"/>
</dbReference>
<comment type="similarity">
    <text evidence="2 10">Belongs to the peptidase S10 family.</text>
</comment>
<dbReference type="InterPro" id="IPR029058">
    <property type="entry name" value="AB_hydrolase_fold"/>
</dbReference>
<name>A0AA36AZ70_OCTVU</name>
<accession>A0AA36AZ70</accession>
<dbReference type="PANTHER" id="PTHR11802">
    <property type="entry name" value="SERINE PROTEASE FAMILY S10 SERINE CARBOXYPEPTIDASE"/>
    <property type="match status" value="1"/>
</dbReference>
<comment type="subcellular location">
    <subcellularLocation>
        <location evidence="1">Secreted</location>
    </subcellularLocation>
</comment>
<evidence type="ECO:0000256" key="8">
    <source>
        <dbReference type="ARBA" id="ARBA00023180"/>
    </source>
</evidence>
<keyword evidence="12" id="KW-1185">Reference proteome</keyword>
<proteinExistence type="inferred from homology"/>
<organism evidence="11 12">
    <name type="scientific">Octopus vulgaris</name>
    <name type="common">Common octopus</name>
    <dbReference type="NCBI Taxonomy" id="6645"/>
    <lineage>
        <taxon>Eukaryota</taxon>
        <taxon>Metazoa</taxon>
        <taxon>Spiralia</taxon>
        <taxon>Lophotrochozoa</taxon>
        <taxon>Mollusca</taxon>
        <taxon>Cephalopoda</taxon>
        <taxon>Coleoidea</taxon>
        <taxon>Octopodiformes</taxon>
        <taxon>Octopoda</taxon>
        <taxon>Incirrata</taxon>
        <taxon>Octopodidae</taxon>
        <taxon>Octopus</taxon>
    </lineage>
</organism>
<evidence type="ECO:0000256" key="5">
    <source>
        <dbReference type="ARBA" id="ARBA00022670"/>
    </source>
</evidence>
<dbReference type="SUPFAM" id="SSF53474">
    <property type="entry name" value="alpha/beta-Hydrolases"/>
    <property type="match status" value="1"/>
</dbReference>
<dbReference type="GO" id="GO:0006508">
    <property type="term" value="P:proteolysis"/>
    <property type="evidence" value="ECO:0007669"/>
    <property type="project" value="UniProtKB-KW"/>
</dbReference>
<dbReference type="InterPro" id="IPR001563">
    <property type="entry name" value="Peptidase_S10"/>
</dbReference>
<keyword evidence="4 10" id="KW-0121">Carboxypeptidase</keyword>
<dbReference type="FunFam" id="3.40.50.1820:FF:000075">
    <property type="entry name" value="Carboxypeptidase"/>
    <property type="match status" value="1"/>
</dbReference>
<evidence type="ECO:0000256" key="4">
    <source>
        <dbReference type="ARBA" id="ARBA00022645"/>
    </source>
</evidence>
<evidence type="ECO:0000256" key="9">
    <source>
        <dbReference type="ARBA" id="ARBA00055847"/>
    </source>
</evidence>
<dbReference type="PROSITE" id="PS00131">
    <property type="entry name" value="CARBOXYPEPT_SER_SER"/>
    <property type="match status" value="1"/>
</dbReference>
<feature type="signal peptide" evidence="10">
    <location>
        <begin position="1"/>
        <end position="21"/>
    </location>
</feature>
<dbReference type="InterPro" id="IPR018202">
    <property type="entry name" value="Ser_caboxypep_ser_AS"/>
</dbReference>
<comment type="function">
    <text evidence="9">May be involved in vascular wall and kidney homeostasis.</text>
</comment>
<dbReference type="Gene3D" id="3.40.50.1820">
    <property type="entry name" value="alpha/beta hydrolase"/>
    <property type="match status" value="1"/>
</dbReference>
<evidence type="ECO:0000256" key="3">
    <source>
        <dbReference type="ARBA" id="ARBA00022525"/>
    </source>
</evidence>
<keyword evidence="8" id="KW-0325">Glycoprotein</keyword>
<evidence type="ECO:0000256" key="10">
    <source>
        <dbReference type="RuleBase" id="RU361156"/>
    </source>
</evidence>
<reference evidence="11" key="1">
    <citation type="submission" date="2023-08" db="EMBL/GenBank/DDBJ databases">
        <authorList>
            <person name="Alioto T."/>
            <person name="Alioto T."/>
            <person name="Gomez Garrido J."/>
        </authorList>
    </citation>
    <scope>NUCLEOTIDE SEQUENCE</scope>
</reference>
<feature type="chain" id="PRO_5041488011" description="Carboxypeptidase" evidence="10">
    <location>
        <begin position="22"/>
        <end position="546"/>
    </location>
</feature>
<keyword evidence="3" id="KW-0964">Secreted</keyword>
<dbReference type="GO" id="GO:0004185">
    <property type="term" value="F:serine-type carboxypeptidase activity"/>
    <property type="evidence" value="ECO:0007669"/>
    <property type="project" value="UniProtKB-UniRule"/>
</dbReference>